<dbReference type="Proteomes" id="UP001221898">
    <property type="component" value="Unassembled WGS sequence"/>
</dbReference>
<protein>
    <submittedName>
        <fullName evidence="3">Uncharacterized protein</fullName>
    </submittedName>
</protein>
<dbReference type="EMBL" id="JAINUG010000003">
    <property type="protein sequence ID" value="KAJ8417884.1"/>
    <property type="molecule type" value="Genomic_DNA"/>
</dbReference>
<comment type="caution">
    <text evidence="3">The sequence shown here is derived from an EMBL/GenBank/DDBJ whole genome shotgun (WGS) entry which is preliminary data.</text>
</comment>
<sequence length="237" mass="27118">MLGWMGSLISKGSLERDHHLPRWERGCKWNSLFKPAQWPSTLLNPVMFSTRKTWDLGHAPCLQELWKKDVSLDVSSVDFLMSDGEEETSFLPLQSSVFPRHCLTSDLTDSSAIGDQQLLIQTLQEKVSELQLQRLRQNHEQHLHDKALLIRSLQDVVHEQEAQLRRAEPTGARHWDASSRPGPAIQRLAESLSSAQEEKGQLQQELHGAQDRLHSREGEQQAHIARLHTQARCRPCH</sequence>
<reference evidence="3" key="1">
    <citation type="journal article" date="2023" name="Science">
        <title>Genome structures resolve the early diversification of teleost fishes.</title>
        <authorList>
            <person name="Parey E."/>
            <person name="Louis A."/>
            <person name="Montfort J."/>
            <person name="Bouchez O."/>
            <person name="Roques C."/>
            <person name="Iampietro C."/>
            <person name="Lluch J."/>
            <person name="Castinel A."/>
            <person name="Donnadieu C."/>
            <person name="Desvignes T."/>
            <person name="Floi Bucao C."/>
            <person name="Jouanno E."/>
            <person name="Wen M."/>
            <person name="Mejri S."/>
            <person name="Dirks R."/>
            <person name="Jansen H."/>
            <person name="Henkel C."/>
            <person name="Chen W.J."/>
            <person name="Zahm M."/>
            <person name="Cabau C."/>
            <person name="Klopp C."/>
            <person name="Thompson A.W."/>
            <person name="Robinson-Rechavi M."/>
            <person name="Braasch I."/>
            <person name="Lecointre G."/>
            <person name="Bobe J."/>
            <person name="Postlethwait J.H."/>
            <person name="Berthelot C."/>
            <person name="Roest Crollius H."/>
            <person name="Guiguen Y."/>
        </authorList>
    </citation>
    <scope>NUCLEOTIDE SEQUENCE</scope>
    <source>
        <strain evidence="3">NC1722</strain>
    </source>
</reference>
<feature type="compositionally biased region" description="Basic and acidic residues" evidence="2">
    <location>
        <begin position="208"/>
        <end position="220"/>
    </location>
</feature>
<dbReference type="AlphaFoldDB" id="A0AAD7X3E8"/>
<keyword evidence="1" id="KW-0175">Coiled coil</keyword>
<keyword evidence="4" id="KW-1185">Reference proteome</keyword>
<evidence type="ECO:0000313" key="4">
    <source>
        <dbReference type="Proteomes" id="UP001221898"/>
    </source>
</evidence>
<proteinExistence type="predicted"/>
<evidence type="ECO:0000256" key="1">
    <source>
        <dbReference type="SAM" id="Coils"/>
    </source>
</evidence>
<evidence type="ECO:0000313" key="3">
    <source>
        <dbReference type="EMBL" id="KAJ8417884.1"/>
    </source>
</evidence>
<accession>A0AAD7X3E8</accession>
<feature type="coiled-coil region" evidence="1">
    <location>
        <begin position="113"/>
        <end position="140"/>
    </location>
</feature>
<feature type="region of interest" description="Disordered" evidence="2">
    <location>
        <begin position="191"/>
        <end position="221"/>
    </location>
</feature>
<evidence type="ECO:0000256" key="2">
    <source>
        <dbReference type="SAM" id="MobiDB-lite"/>
    </source>
</evidence>
<name>A0AAD7X3E8_9TELE</name>
<gene>
    <name evidence="3" type="ORF">AAFF_G00227270</name>
</gene>
<organism evidence="3 4">
    <name type="scientific">Aldrovandia affinis</name>
    <dbReference type="NCBI Taxonomy" id="143900"/>
    <lineage>
        <taxon>Eukaryota</taxon>
        <taxon>Metazoa</taxon>
        <taxon>Chordata</taxon>
        <taxon>Craniata</taxon>
        <taxon>Vertebrata</taxon>
        <taxon>Euteleostomi</taxon>
        <taxon>Actinopterygii</taxon>
        <taxon>Neopterygii</taxon>
        <taxon>Teleostei</taxon>
        <taxon>Notacanthiformes</taxon>
        <taxon>Halosauridae</taxon>
        <taxon>Aldrovandia</taxon>
    </lineage>
</organism>